<dbReference type="PANTHER" id="PTHR23505:SF79">
    <property type="entry name" value="PROTEIN SPINSTER"/>
    <property type="match status" value="1"/>
</dbReference>
<sequence>MTSITDHRIAMEERAASLSDKMSLWLGSKCETYSISVCMLCLGLMYSVHNLVAPNMTSMAKMFHFNAVERDEYLALLVGLLSAVVPRKTLLTAVVALTALATMTTFFAGTFRSLLWARAIAGLGIGGALPVAYSMVGDWFPPDQRAVASAMITAACGVGVFLGQVAAAYIGKTIDWRWAFLLIPIPALAGAVLCQCTLIEPERGAMDGADPVTADDETVTLISRGPEPSESAALSTVDTEGPALSYRGEGQSSRTAWFADNVEQLKQASYSRTNLLVLLQAFPGGIPWGIIIVYLHDFLVQDMGFSIELALFASATMGLAGFCGVLIGGFIGEKLYRADPRYCALFCSVMSLLRVIPFFAVFGWTSLYKEGPNEVDQLAAAAVGKAMDAVGETQAHIVSTEMLHLSFFGTLFIGGVIATTPAANLGAILLNVNPPQHRGTVFAVYSVLDDLSKGVGTLFVSLLIPYTGGRAVAYQFTLVVWLVCGLLLIPVVNSLQEDELYMQRTLREQQHRKRVNDMRSEASHRILSTTAKAASLVLHRRPAKNDVRSLHHCRVYPSSSSTLAGEYIVFDSCRDVQKENEESPDVTVYHDTLELPVSPTTVMASQPCTVTTVTTETVEYPGQVDEIVVEDSDGEDVPDIEEVSVESITSEGDHESSGDVEITSTAVEPSVLPDEVDATVSDDHDGRPGHDDEVAPLNNPVPVELLRTAAALKADQNEPEQPPPATAHALTAEGASFALAACSGISASSIGSPDGSGEGSPAVPAVAQTIMSMTSGLQPGESGPVYQPAASEEAPVDQGTLEPVDAGVLGQRPLGLAEVSAEFDIGLVQQLPPQTDIEEAEEVTTDEVAVQDDVTEETTVVVDEVVETSSSAALTERHFPYLWVLIEPTGKLPSPTTMRKFPYLYDHPVVEDNTTDAEASSAVTTRQFPYLYDHPVVEDNTSDAEASSAVTSRKFPYLYDRPQLRGAVAGSSEGSASAATRKFPYLYDSPLGVAPFAQAPVTSTSTGSANCGEATENSDEKKVQRESMPAVTASKFPYMYDKHSMVDAGVISGSSSSTAALPSSGTGGDSREAVSAGHGESTAATTGNGPVEGRAFPYLYDKHSEASRGGFGQQPTEGSATAGSIEEHSTDRRFPYLYTAASPDAGSGSVATTAATATTTKTQAPRVTGVTSPEVRE</sequence>
<feature type="compositionally biased region" description="Low complexity" evidence="7">
    <location>
        <begin position="1151"/>
        <end position="1164"/>
    </location>
</feature>
<evidence type="ECO:0000256" key="5">
    <source>
        <dbReference type="ARBA" id="ARBA00023136"/>
    </source>
</evidence>
<keyword evidence="5 8" id="KW-0472">Membrane</keyword>
<keyword evidence="4 8" id="KW-1133">Transmembrane helix</keyword>
<feature type="region of interest" description="Disordered" evidence="7">
    <location>
        <begin position="645"/>
        <end position="699"/>
    </location>
</feature>
<dbReference type="SUPFAM" id="SSF103473">
    <property type="entry name" value="MFS general substrate transporter"/>
    <property type="match status" value="1"/>
</dbReference>
<evidence type="ECO:0000256" key="8">
    <source>
        <dbReference type="SAM" id="Phobius"/>
    </source>
</evidence>
<feature type="transmembrane region" description="Helical" evidence="8">
    <location>
        <begin position="275"/>
        <end position="295"/>
    </location>
</feature>
<keyword evidence="2" id="KW-0813">Transport</keyword>
<evidence type="ECO:0000259" key="9">
    <source>
        <dbReference type="PROSITE" id="PS50850"/>
    </source>
</evidence>
<evidence type="ECO:0000313" key="11">
    <source>
        <dbReference type="Proteomes" id="UP000541610"/>
    </source>
</evidence>
<feature type="compositionally biased region" description="Polar residues" evidence="7">
    <location>
        <begin position="1113"/>
        <end position="1122"/>
    </location>
</feature>
<evidence type="ECO:0000256" key="4">
    <source>
        <dbReference type="ARBA" id="ARBA00022989"/>
    </source>
</evidence>
<comment type="subcellular location">
    <subcellularLocation>
        <location evidence="1">Membrane</location>
        <topology evidence="1">Multi-pass membrane protein</topology>
    </subcellularLocation>
</comment>
<dbReference type="InterPro" id="IPR020846">
    <property type="entry name" value="MFS_dom"/>
</dbReference>
<dbReference type="Proteomes" id="UP000541610">
    <property type="component" value="Unassembled WGS sequence"/>
</dbReference>
<feature type="transmembrane region" description="Helical" evidence="8">
    <location>
        <begin position="472"/>
        <end position="495"/>
    </location>
</feature>
<comment type="similarity">
    <text evidence="6">Belongs to the major facilitator superfamily. Spinster (TC 2.A.1.49) family.</text>
</comment>
<dbReference type="GO" id="GO:0022857">
    <property type="term" value="F:transmembrane transporter activity"/>
    <property type="evidence" value="ECO:0007669"/>
    <property type="project" value="InterPro"/>
</dbReference>
<feature type="transmembrane region" description="Helical" evidence="8">
    <location>
        <begin position="90"/>
        <end position="109"/>
    </location>
</feature>
<dbReference type="InterPro" id="IPR011701">
    <property type="entry name" value="MFS"/>
</dbReference>
<comment type="caution">
    <text evidence="10">The sequence shown here is derived from an EMBL/GenBank/DDBJ whole genome shotgun (WGS) entry which is preliminary data.</text>
</comment>
<keyword evidence="3 8" id="KW-0812">Transmembrane</keyword>
<feature type="compositionally biased region" description="Basic and acidic residues" evidence="7">
    <location>
        <begin position="681"/>
        <end position="693"/>
    </location>
</feature>
<name>A0A7J6NN98_PEROL</name>
<feature type="transmembrane region" description="Helical" evidence="8">
    <location>
        <begin position="115"/>
        <end position="136"/>
    </location>
</feature>
<feature type="transmembrane region" description="Helical" evidence="8">
    <location>
        <begin position="407"/>
        <end position="430"/>
    </location>
</feature>
<feature type="domain" description="Major facilitator superfamily (MFS) profile" evidence="9">
    <location>
        <begin position="1"/>
        <end position="496"/>
    </location>
</feature>
<protein>
    <recommendedName>
        <fullName evidence="9">Major facilitator superfamily (MFS) profile domain-containing protein</fullName>
    </recommendedName>
</protein>
<feature type="compositionally biased region" description="Basic and acidic residues" evidence="7">
    <location>
        <begin position="1125"/>
        <end position="1134"/>
    </location>
</feature>
<dbReference type="GO" id="GO:0016020">
    <property type="term" value="C:membrane"/>
    <property type="evidence" value="ECO:0007669"/>
    <property type="project" value="UniProtKB-SubCell"/>
</dbReference>
<evidence type="ECO:0000256" key="6">
    <source>
        <dbReference type="ARBA" id="ARBA00024338"/>
    </source>
</evidence>
<dbReference type="Gene3D" id="1.20.1250.20">
    <property type="entry name" value="MFS general substrate transporter like domains"/>
    <property type="match status" value="1"/>
</dbReference>
<evidence type="ECO:0000256" key="1">
    <source>
        <dbReference type="ARBA" id="ARBA00004141"/>
    </source>
</evidence>
<evidence type="ECO:0000256" key="2">
    <source>
        <dbReference type="ARBA" id="ARBA00022448"/>
    </source>
</evidence>
<dbReference type="EMBL" id="JABANP010000281">
    <property type="protein sequence ID" value="KAF4685030.1"/>
    <property type="molecule type" value="Genomic_DNA"/>
</dbReference>
<reference evidence="10 11" key="1">
    <citation type="submission" date="2020-04" db="EMBL/GenBank/DDBJ databases">
        <title>Perkinsus olseni comparative genomics.</title>
        <authorList>
            <person name="Bogema D.R."/>
        </authorList>
    </citation>
    <scope>NUCLEOTIDE SEQUENCE [LARGE SCALE GENOMIC DNA]</scope>
    <source>
        <strain evidence="10">00978-12</strain>
    </source>
</reference>
<dbReference type="InterPro" id="IPR044770">
    <property type="entry name" value="MFS_spinster-like"/>
</dbReference>
<feature type="transmembrane region" description="Helical" evidence="8">
    <location>
        <begin position="307"/>
        <end position="331"/>
    </location>
</feature>
<dbReference type="PROSITE" id="PS50850">
    <property type="entry name" value="MFS"/>
    <property type="match status" value="1"/>
</dbReference>
<dbReference type="PANTHER" id="PTHR23505">
    <property type="entry name" value="SPINSTER"/>
    <property type="match status" value="1"/>
</dbReference>
<feature type="region of interest" description="Disordered" evidence="7">
    <location>
        <begin position="775"/>
        <end position="797"/>
    </location>
</feature>
<feature type="transmembrane region" description="Helical" evidence="8">
    <location>
        <begin position="343"/>
        <end position="364"/>
    </location>
</feature>
<dbReference type="AlphaFoldDB" id="A0A7J6NN98"/>
<evidence type="ECO:0000256" key="3">
    <source>
        <dbReference type="ARBA" id="ARBA00022692"/>
    </source>
</evidence>
<feature type="compositionally biased region" description="Low complexity" evidence="7">
    <location>
        <begin position="1054"/>
        <end position="1064"/>
    </location>
</feature>
<gene>
    <name evidence="10" type="ORF">FOZ60_007048</name>
</gene>
<feature type="region of interest" description="Disordered" evidence="7">
    <location>
        <begin position="1002"/>
        <end position="1028"/>
    </location>
</feature>
<feature type="transmembrane region" description="Helical" evidence="8">
    <location>
        <begin position="32"/>
        <end position="52"/>
    </location>
</feature>
<evidence type="ECO:0000313" key="10">
    <source>
        <dbReference type="EMBL" id="KAF4685030.1"/>
    </source>
</evidence>
<dbReference type="OrthoDB" id="440384at2759"/>
<feature type="region of interest" description="Disordered" evidence="7">
    <location>
        <begin position="1054"/>
        <end position="1177"/>
    </location>
</feature>
<dbReference type="InterPro" id="IPR036259">
    <property type="entry name" value="MFS_trans_sf"/>
</dbReference>
<feature type="transmembrane region" description="Helical" evidence="8">
    <location>
        <begin position="148"/>
        <end position="170"/>
    </location>
</feature>
<organism evidence="10 11">
    <name type="scientific">Perkinsus olseni</name>
    <name type="common">Perkinsus atlanticus</name>
    <dbReference type="NCBI Taxonomy" id="32597"/>
    <lineage>
        <taxon>Eukaryota</taxon>
        <taxon>Sar</taxon>
        <taxon>Alveolata</taxon>
        <taxon>Perkinsozoa</taxon>
        <taxon>Perkinsea</taxon>
        <taxon>Perkinsida</taxon>
        <taxon>Perkinsidae</taxon>
        <taxon>Perkinsus</taxon>
    </lineage>
</organism>
<dbReference type="Pfam" id="PF07690">
    <property type="entry name" value="MFS_1"/>
    <property type="match status" value="1"/>
</dbReference>
<evidence type="ECO:0000256" key="7">
    <source>
        <dbReference type="SAM" id="MobiDB-lite"/>
    </source>
</evidence>
<accession>A0A7J6NN98</accession>
<proteinExistence type="inferred from homology"/>